<dbReference type="PANTHER" id="PTHR33223">
    <property type="entry name" value="CCHC-TYPE DOMAIN-CONTAINING PROTEIN"/>
    <property type="match status" value="1"/>
</dbReference>
<reference evidence="2" key="1">
    <citation type="journal article" date="2019" name="Plant Biotechnol. J.">
        <title>Genome sequencing of the Australian wild diploid species Gossypium australe highlights disease resistance and delayed gland morphogenesis.</title>
        <authorList>
            <person name="Cai Y."/>
            <person name="Cai X."/>
            <person name="Wang Q."/>
            <person name="Wang P."/>
            <person name="Zhang Y."/>
            <person name="Cai C."/>
            <person name="Xu Y."/>
            <person name="Wang K."/>
            <person name="Zhou Z."/>
            <person name="Wang C."/>
            <person name="Geng S."/>
            <person name="Li B."/>
            <person name="Dong Q."/>
            <person name="Hou Y."/>
            <person name="Wang H."/>
            <person name="Ai P."/>
            <person name="Liu Z."/>
            <person name="Yi F."/>
            <person name="Sun M."/>
            <person name="An G."/>
            <person name="Cheng J."/>
            <person name="Zhang Y."/>
            <person name="Shi Q."/>
            <person name="Xie Y."/>
            <person name="Shi X."/>
            <person name="Chang Y."/>
            <person name="Huang F."/>
            <person name="Chen Y."/>
            <person name="Hong S."/>
            <person name="Mi L."/>
            <person name="Sun Q."/>
            <person name="Zhang L."/>
            <person name="Zhou B."/>
            <person name="Peng R."/>
            <person name="Zhang X."/>
            <person name="Liu F."/>
        </authorList>
    </citation>
    <scope>NUCLEOTIDE SEQUENCE [LARGE SCALE GENOMIC DNA]</scope>
    <source>
        <strain evidence="2">cv. PA1801</strain>
    </source>
</reference>
<dbReference type="OrthoDB" id="694103at2759"/>
<gene>
    <name evidence="1" type="ORF">EPI10_024270</name>
</gene>
<dbReference type="EMBL" id="SMMG02000005">
    <property type="protein sequence ID" value="KAA3473932.1"/>
    <property type="molecule type" value="Genomic_DNA"/>
</dbReference>
<comment type="caution">
    <text evidence="1">The sequence shown here is derived from an EMBL/GenBank/DDBJ whole genome shotgun (WGS) entry which is preliminary data.</text>
</comment>
<sequence>MVQGTIRRPAITANNFEIKPAMIQNNLQFRGTMTGDPNQHLKWFLQLCDTFKYNGVTNDAIHNAFSWLDSQVPGFITKWDELVGKFLQMFFPISKVVQLRREIAMFKQLEGEKKIGTNIASNAENNPRREENEHVKAITLCLSKVLSAQKP</sequence>
<dbReference type="PANTHER" id="PTHR33223:SF11">
    <property type="entry name" value="ELEMENT PROTEIN, PUTATIVE-RELATED"/>
    <property type="match status" value="1"/>
</dbReference>
<protein>
    <submittedName>
        <fullName evidence="1">Oligopeptide transporter 4-like</fullName>
    </submittedName>
</protein>
<accession>A0A5B6VYA1</accession>
<organism evidence="1 2">
    <name type="scientific">Gossypium australe</name>
    <dbReference type="NCBI Taxonomy" id="47621"/>
    <lineage>
        <taxon>Eukaryota</taxon>
        <taxon>Viridiplantae</taxon>
        <taxon>Streptophyta</taxon>
        <taxon>Embryophyta</taxon>
        <taxon>Tracheophyta</taxon>
        <taxon>Spermatophyta</taxon>
        <taxon>Magnoliopsida</taxon>
        <taxon>eudicotyledons</taxon>
        <taxon>Gunneridae</taxon>
        <taxon>Pentapetalae</taxon>
        <taxon>rosids</taxon>
        <taxon>malvids</taxon>
        <taxon>Malvales</taxon>
        <taxon>Malvaceae</taxon>
        <taxon>Malvoideae</taxon>
        <taxon>Gossypium</taxon>
    </lineage>
</organism>
<evidence type="ECO:0000313" key="2">
    <source>
        <dbReference type="Proteomes" id="UP000325315"/>
    </source>
</evidence>
<dbReference type="Proteomes" id="UP000325315">
    <property type="component" value="Unassembled WGS sequence"/>
</dbReference>
<dbReference type="AlphaFoldDB" id="A0A5B6VYA1"/>
<name>A0A5B6VYA1_9ROSI</name>
<keyword evidence="2" id="KW-1185">Reference proteome</keyword>
<evidence type="ECO:0000313" key="1">
    <source>
        <dbReference type="EMBL" id="KAA3473932.1"/>
    </source>
</evidence>
<proteinExistence type="predicted"/>